<evidence type="ECO:0000313" key="3">
    <source>
        <dbReference type="EMBL" id="MXQ73510.1"/>
    </source>
</evidence>
<accession>A0A6N8U6P1</accession>
<dbReference type="SMART" id="SM00363">
    <property type="entry name" value="S4"/>
    <property type="match status" value="1"/>
</dbReference>
<keyword evidence="4" id="KW-1185">Reference proteome</keyword>
<name>A0A6N8U6P1_9FIRM</name>
<dbReference type="InterPro" id="IPR040591">
    <property type="entry name" value="RqcP2_RBD"/>
</dbReference>
<dbReference type="GO" id="GO:0003723">
    <property type="term" value="F:RNA binding"/>
    <property type="evidence" value="ECO:0007669"/>
    <property type="project" value="UniProtKB-KW"/>
</dbReference>
<gene>
    <name evidence="3" type="ORF">GSF08_06135</name>
</gene>
<dbReference type="Gene3D" id="3.30.70.330">
    <property type="match status" value="1"/>
</dbReference>
<organism evidence="3 4">
    <name type="scientific">Copranaerobaculum intestinale</name>
    <dbReference type="NCBI Taxonomy" id="2692629"/>
    <lineage>
        <taxon>Bacteria</taxon>
        <taxon>Bacillati</taxon>
        <taxon>Bacillota</taxon>
        <taxon>Erysipelotrichia</taxon>
        <taxon>Erysipelotrichales</taxon>
        <taxon>Erysipelotrichaceae</taxon>
        <taxon>Copranaerobaculum</taxon>
    </lineage>
</organism>
<dbReference type="Pfam" id="PF01479">
    <property type="entry name" value="S4"/>
    <property type="match status" value="1"/>
</dbReference>
<dbReference type="InterPro" id="IPR002942">
    <property type="entry name" value="S4_RNA-bd"/>
</dbReference>
<comment type="caution">
    <text evidence="3">The sequence shown here is derived from an EMBL/GenBank/DDBJ whole genome shotgun (WGS) entry which is preliminary data.</text>
</comment>
<evidence type="ECO:0000313" key="4">
    <source>
        <dbReference type="Proteomes" id="UP000434036"/>
    </source>
</evidence>
<dbReference type="AlphaFoldDB" id="A0A6N8U6P1"/>
<sequence length="259" mass="29994">MPVKRINHQRTVDFYRGNEEFVKRLLDLEDQVDRQQIPFVTPFLTVDQQEIVQQVISGRCLLDRWGGYAAAENCRILLAPLWWEHERDFEITLLKGQYADKYHQLSHRDVLGALMKLGIERNVFGDILVEDGVIYLFCTAAIACYLIQNLTQIGRAKITFTRCEDNIERDVKIEWRTEVISSMRFDTIVAAITHLSRRKAQELISKGLVKLNHVTLEETASLCNNDCTVSVRGYGRFIVHDTMRRTQKSNAVVEIGRYC</sequence>
<dbReference type="RefSeq" id="WP_160624954.1">
    <property type="nucleotide sequence ID" value="NZ_WUUQ01000002.1"/>
</dbReference>
<evidence type="ECO:0000256" key="1">
    <source>
        <dbReference type="PROSITE-ProRule" id="PRU00182"/>
    </source>
</evidence>
<keyword evidence="1" id="KW-0694">RNA-binding</keyword>
<dbReference type="Proteomes" id="UP000434036">
    <property type="component" value="Unassembled WGS sequence"/>
</dbReference>
<dbReference type="CDD" id="cd00165">
    <property type="entry name" value="S4"/>
    <property type="match status" value="1"/>
</dbReference>
<dbReference type="PROSITE" id="PS50889">
    <property type="entry name" value="S4"/>
    <property type="match status" value="1"/>
</dbReference>
<dbReference type="Pfam" id="PF17774">
    <property type="entry name" value="YlmH_RBD"/>
    <property type="match status" value="1"/>
</dbReference>
<dbReference type="SUPFAM" id="SSF55174">
    <property type="entry name" value="Alpha-L RNA-binding motif"/>
    <property type="match status" value="1"/>
</dbReference>
<evidence type="ECO:0000259" key="2">
    <source>
        <dbReference type="SMART" id="SM00363"/>
    </source>
</evidence>
<reference evidence="3 4" key="1">
    <citation type="submission" date="2019-12" db="EMBL/GenBank/DDBJ databases">
        <authorList>
            <person name="Yang R."/>
        </authorList>
    </citation>
    <scope>NUCLEOTIDE SEQUENCE [LARGE SCALE GENOMIC DNA]</scope>
    <source>
        <strain evidence="3 4">DONG20-135</strain>
    </source>
</reference>
<dbReference type="Gene3D" id="3.30.1370.160">
    <property type="match status" value="1"/>
</dbReference>
<protein>
    <recommendedName>
        <fullName evidence="2">RNA-binding S4 domain-containing protein</fullName>
    </recommendedName>
</protein>
<proteinExistence type="predicted"/>
<dbReference type="InterPro" id="IPR036986">
    <property type="entry name" value="S4_RNA-bd_sf"/>
</dbReference>
<dbReference type="Gene3D" id="3.10.290.10">
    <property type="entry name" value="RNA-binding S4 domain"/>
    <property type="match status" value="1"/>
</dbReference>
<reference evidence="3 4" key="2">
    <citation type="submission" date="2020-01" db="EMBL/GenBank/DDBJ databases">
        <title>Clostridiaceae sp. nov. isolated from the gut of human by culturomics.</title>
        <authorList>
            <person name="Chang Y."/>
        </authorList>
    </citation>
    <scope>NUCLEOTIDE SEQUENCE [LARGE SCALE GENOMIC DNA]</scope>
    <source>
        <strain evidence="3 4">DONG20-135</strain>
    </source>
</reference>
<dbReference type="EMBL" id="WUUQ01000002">
    <property type="protein sequence ID" value="MXQ73510.1"/>
    <property type="molecule type" value="Genomic_DNA"/>
</dbReference>
<dbReference type="InterPro" id="IPR012677">
    <property type="entry name" value="Nucleotide-bd_a/b_plait_sf"/>
</dbReference>
<feature type="domain" description="RNA-binding S4" evidence="2">
    <location>
        <begin position="183"/>
        <end position="248"/>
    </location>
</feature>